<protein>
    <recommendedName>
        <fullName evidence="3">Aminodeoxychorismate lyase</fullName>
    </recommendedName>
</protein>
<sequence>MQGFHQAPSGGVDKNAVDAVLNPEKHNYIFMAADPDKLGYHRFTASDVEHAKNAKDYQAWLNSKNIKK</sequence>
<accession>A0AAU0F171</accession>
<gene>
    <name evidence="1" type="ORF">BPO_0403</name>
</gene>
<evidence type="ECO:0000313" key="2">
    <source>
        <dbReference type="Proteomes" id="UP001432059"/>
    </source>
</evidence>
<dbReference type="KEGG" id="bpor:BPO_0403"/>
<proteinExistence type="predicted"/>
<dbReference type="EMBL" id="CP136426">
    <property type="protein sequence ID" value="WOC51050.1"/>
    <property type="molecule type" value="Genomic_DNA"/>
</dbReference>
<name>A0AAU0F171_9FLAO</name>
<dbReference type="AlphaFoldDB" id="A0AAU0F171"/>
<dbReference type="Proteomes" id="UP001432059">
    <property type="component" value="Chromosome"/>
</dbReference>
<keyword evidence="2" id="KW-1185">Reference proteome</keyword>
<reference evidence="1" key="1">
    <citation type="submission" date="2023-10" db="EMBL/GenBank/DDBJ databases">
        <title>Characterization and whole genome sequencing of a novel strain of Bergeyella porcorum QD2021 isolated from pig.</title>
        <authorList>
            <person name="Liu G."/>
            <person name="Chen C."/>
            <person name="Han X."/>
        </authorList>
    </citation>
    <scope>NUCLEOTIDE SEQUENCE</scope>
    <source>
        <strain evidence="1">QD2021</strain>
    </source>
</reference>
<evidence type="ECO:0000313" key="1">
    <source>
        <dbReference type="EMBL" id="WOC51050.1"/>
    </source>
</evidence>
<organism evidence="1 2">
    <name type="scientific">Bergeyella porcorum</name>
    <dbReference type="NCBI Taxonomy" id="1735111"/>
    <lineage>
        <taxon>Bacteria</taxon>
        <taxon>Pseudomonadati</taxon>
        <taxon>Bacteroidota</taxon>
        <taxon>Flavobacteriia</taxon>
        <taxon>Flavobacteriales</taxon>
        <taxon>Weeksellaceae</taxon>
        <taxon>Bergeyella</taxon>
    </lineage>
</organism>
<evidence type="ECO:0008006" key="3">
    <source>
        <dbReference type="Google" id="ProtNLM"/>
    </source>
</evidence>